<comment type="similarity">
    <text evidence="2 6">Belongs to the transposase mutator family.</text>
</comment>
<name>A0A1G5SI03_9PROT</name>
<sequence length="91" mass="10442">MTTHKFLPTDLIDSPLADYRKPEHLTSENRLLKQLTKALVERVLQAEITEHLGHDKHETVTNSTGNARNDKSRKTLKGEFGELPIEIPRDR</sequence>
<dbReference type="GO" id="GO:0004803">
    <property type="term" value="F:transposase activity"/>
    <property type="evidence" value="ECO:0007669"/>
    <property type="project" value="UniProtKB-UniRule"/>
</dbReference>
<dbReference type="EMBL" id="FMWO01000084">
    <property type="protein sequence ID" value="SCZ86758.1"/>
    <property type="molecule type" value="Genomic_DNA"/>
</dbReference>
<evidence type="ECO:0000256" key="4">
    <source>
        <dbReference type="ARBA" id="ARBA00023125"/>
    </source>
</evidence>
<evidence type="ECO:0000313" key="8">
    <source>
        <dbReference type="EMBL" id="SCZ86758.1"/>
    </source>
</evidence>
<evidence type="ECO:0000256" key="3">
    <source>
        <dbReference type="ARBA" id="ARBA00022578"/>
    </source>
</evidence>
<dbReference type="STRING" id="51642.NSMM_730008"/>
<evidence type="ECO:0000256" key="1">
    <source>
        <dbReference type="ARBA" id="ARBA00002190"/>
    </source>
</evidence>
<dbReference type="PANTHER" id="PTHR33217:SF5">
    <property type="entry name" value="MUTATOR FAMILY TRANSPOSASE"/>
    <property type="match status" value="1"/>
</dbReference>
<evidence type="ECO:0000256" key="6">
    <source>
        <dbReference type="RuleBase" id="RU365089"/>
    </source>
</evidence>
<dbReference type="AlphaFoldDB" id="A0A1G5SI03"/>
<gene>
    <name evidence="8" type="ORF">NSMM_730008</name>
</gene>
<keyword evidence="6" id="KW-0814">Transposable element</keyword>
<protein>
    <recommendedName>
        <fullName evidence="6">Mutator family transposase</fullName>
    </recommendedName>
</protein>
<dbReference type="InterPro" id="IPR001207">
    <property type="entry name" value="Transposase_mutator"/>
</dbReference>
<evidence type="ECO:0000256" key="5">
    <source>
        <dbReference type="ARBA" id="ARBA00023172"/>
    </source>
</evidence>
<dbReference type="Pfam" id="PF00872">
    <property type="entry name" value="Transposase_mut"/>
    <property type="match status" value="1"/>
</dbReference>
<keyword evidence="3 6" id="KW-0815">Transposition</keyword>
<keyword evidence="9" id="KW-1185">Reference proteome</keyword>
<dbReference type="Proteomes" id="UP000198729">
    <property type="component" value="Unassembled WGS sequence"/>
</dbReference>
<reference evidence="8 9" key="1">
    <citation type="submission" date="2016-10" db="EMBL/GenBank/DDBJ databases">
        <authorList>
            <person name="de Groot N.N."/>
        </authorList>
    </citation>
    <scope>NUCLEOTIDE SEQUENCE [LARGE SCALE GENOMIC DNA]</scope>
    <source>
        <strain evidence="8">1</strain>
    </source>
</reference>
<feature type="compositionally biased region" description="Basic and acidic residues" evidence="7">
    <location>
        <begin position="68"/>
        <end position="80"/>
    </location>
</feature>
<accession>A0A1G5SI03</accession>
<keyword evidence="5 6" id="KW-0233">DNA recombination</keyword>
<evidence type="ECO:0000256" key="7">
    <source>
        <dbReference type="SAM" id="MobiDB-lite"/>
    </source>
</evidence>
<keyword evidence="4 6" id="KW-0238">DNA-binding</keyword>
<evidence type="ECO:0000256" key="2">
    <source>
        <dbReference type="ARBA" id="ARBA00010961"/>
    </source>
</evidence>
<dbReference type="PANTHER" id="PTHR33217">
    <property type="entry name" value="TRANSPOSASE FOR INSERTION SEQUENCE ELEMENT IS1081"/>
    <property type="match status" value="1"/>
</dbReference>
<dbReference type="GO" id="GO:0003677">
    <property type="term" value="F:DNA binding"/>
    <property type="evidence" value="ECO:0007669"/>
    <property type="project" value="UniProtKB-UniRule"/>
</dbReference>
<evidence type="ECO:0000313" key="9">
    <source>
        <dbReference type="Proteomes" id="UP000198729"/>
    </source>
</evidence>
<comment type="function">
    <text evidence="1 6">Required for the transposition of the insertion element.</text>
</comment>
<feature type="region of interest" description="Disordered" evidence="7">
    <location>
        <begin position="54"/>
        <end position="91"/>
    </location>
</feature>
<proteinExistence type="inferred from homology"/>
<dbReference type="GO" id="GO:0006313">
    <property type="term" value="P:DNA transposition"/>
    <property type="evidence" value="ECO:0007669"/>
    <property type="project" value="UniProtKB-UniRule"/>
</dbReference>
<organism evidence="8 9">
    <name type="scientific">Nitrosomonas mobilis</name>
    <dbReference type="NCBI Taxonomy" id="51642"/>
    <lineage>
        <taxon>Bacteria</taxon>
        <taxon>Pseudomonadati</taxon>
        <taxon>Pseudomonadota</taxon>
        <taxon>Betaproteobacteria</taxon>
        <taxon>Nitrosomonadales</taxon>
        <taxon>Nitrosomonadaceae</taxon>
        <taxon>Nitrosomonas</taxon>
    </lineage>
</organism>